<dbReference type="PIRSF" id="PIRSF016702">
    <property type="entry name" value="DNA_bp_PD1"/>
    <property type="match status" value="1"/>
</dbReference>
<evidence type="ECO:0000259" key="1">
    <source>
        <dbReference type="PROSITE" id="PS51742"/>
    </source>
</evidence>
<gene>
    <name evidence="2" type="ORF">AB840_04595</name>
</gene>
<evidence type="ECO:0000313" key="2">
    <source>
        <dbReference type="EMBL" id="KMO87050.1"/>
    </source>
</evidence>
<reference evidence="2 3" key="1">
    <citation type="submission" date="2015-06" db="EMBL/GenBank/DDBJ databases">
        <title>Draft genome sequence of beer spoilage bacterium Megasphaera cerevisiae type strain 20462.</title>
        <authorList>
            <person name="Kutumbaka K."/>
            <person name="Pasmowitz J."/>
            <person name="Mategko J."/>
            <person name="Reyes D."/>
            <person name="Friedrich A."/>
            <person name="Han S."/>
            <person name="Martens-Habbena W."/>
            <person name="Neal-McKinney J."/>
            <person name="Janagama H.K."/>
            <person name="Nadala C."/>
            <person name="Samadpour M."/>
        </authorList>
    </citation>
    <scope>NUCLEOTIDE SEQUENCE [LARGE SCALE GENOMIC DNA]</scope>
    <source>
        <strain evidence="2 3">DSM 20462</strain>
    </source>
</reference>
<protein>
    <recommendedName>
        <fullName evidence="1">PPC domain-containing protein</fullName>
    </recommendedName>
</protein>
<accession>A0A0J6WU52</accession>
<dbReference type="RefSeq" id="WP_048513665.1">
    <property type="nucleotide sequence ID" value="NZ_FUXD01000014.1"/>
</dbReference>
<sequence length="142" mass="15765">MEYSKVDTAHYMVRLDAGDEIVASLKKMAEAEQITFAMIQGLGAVNDIIVGVFDVETKRYHSNMFTGNFEIVSLTGTIDRMKRTYYSHFHISVGDARGMVLGGHLNKAVISATAEIVVTLLEGEIDREYSEAVGLNLVRFKD</sequence>
<dbReference type="Pfam" id="PF03479">
    <property type="entry name" value="PCC"/>
    <property type="match status" value="1"/>
</dbReference>
<comment type="caution">
    <text evidence="2">The sequence shown here is derived from an EMBL/GenBank/DDBJ whole genome shotgun (WGS) entry which is preliminary data.</text>
</comment>
<dbReference type="InterPro" id="IPR025707">
    <property type="entry name" value="DNA_bp_PD1"/>
</dbReference>
<dbReference type="InParanoid" id="A0A0J6WU52"/>
<dbReference type="PATRIC" id="fig|1122219.3.peg.3431"/>
<dbReference type="SUPFAM" id="SSF117856">
    <property type="entry name" value="AF0104/ALDC/Ptd012-like"/>
    <property type="match status" value="1"/>
</dbReference>
<dbReference type="Gene3D" id="3.30.1330.80">
    <property type="entry name" value="Hypothetical protein, similar to alpha- acetolactate decarboxylase, domain 2"/>
    <property type="match status" value="1"/>
</dbReference>
<dbReference type="InterPro" id="IPR005175">
    <property type="entry name" value="PPC_dom"/>
</dbReference>
<evidence type="ECO:0000313" key="3">
    <source>
        <dbReference type="Proteomes" id="UP000036503"/>
    </source>
</evidence>
<dbReference type="PANTHER" id="PTHR34988">
    <property type="entry name" value="PROTEIN, PUTATIVE-RELATED"/>
    <property type="match status" value="1"/>
</dbReference>
<dbReference type="PROSITE" id="PS51742">
    <property type="entry name" value="PPC"/>
    <property type="match status" value="1"/>
</dbReference>
<keyword evidence="3" id="KW-1185">Reference proteome</keyword>
<dbReference type="AlphaFoldDB" id="A0A0J6WU52"/>
<dbReference type="PANTHER" id="PTHR34988:SF1">
    <property type="entry name" value="DNA-BINDING PROTEIN"/>
    <property type="match status" value="1"/>
</dbReference>
<proteinExistence type="predicted"/>
<feature type="domain" description="PPC" evidence="1">
    <location>
        <begin position="4"/>
        <end position="141"/>
    </location>
</feature>
<dbReference type="EMBL" id="LEKT01000010">
    <property type="protein sequence ID" value="KMO87050.1"/>
    <property type="molecule type" value="Genomic_DNA"/>
</dbReference>
<organism evidence="2 3">
    <name type="scientific">Megasphaera cerevisiae DSM 20462</name>
    <dbReference type="NCBI Taxonomy" id="1122219"/>
    <lineage>
        <taxon>Bacteria</taxon>
        <taxon>Bacillati</taxon>
        <taxon>Bacillota</taxon>
        <taxon>Negativicutes</taxon>
        <taxon>Veillonellales</taxon>
        <taxon>Veillonellaceae</taxon>
        <taxon>Megasphaera</taxon>
    </lineage>
</organism>
<name>A0A0J6WU52_9FIRM</name>
<dbReference type="Proteomes" id="UP000036503">
    <property type="component" value="Unassembled WGS sequence"/>
</dbReference>
<dbReference type="OrthoDB" id="9791702at2"/>
<dbReference type="STRING" id="39029.BSR42_11150"/>
<dbReference type="CDD" id="cd11378">
    <property type="entry name" value="DUF296"/>
    <property type="match status" value="1"/>
</dbReference>